<dbReference type="PROSITE" id="PS50240">
    <property type="entry name" value="TRYPSIN_DOM"/>
    <property type="match status" value="1"/>
</dbReference>
<evidence type="ECO:0000313" key="5">
    <source>
        <dbReference type="EMBL" id="RZF35909.1"/>
    </source>
</evidence>
<dbReference type="InterPro" id="IPR051487">
    <property type="entry name" value="Ser/Thr_Proteases_Immune/Dev"/>
</dbReference>
<dbReference type="Gene3D" id="2.40.10.10">
    <property type="entry name" value="Trypsin-like serine proteases"/>
    <property type="match status" value="1"/>
</dbReference>
<dbReference type="EMBL" id="QKKF02027262">
    <property type="protein sequence ID" value="RZF35909.1"/>
    <property type="molecule type" value="Genomic_DNA"/>
</dbReference>
<feature type="domain" description="Peptidase S1" evidence="4">
    <location>
        <begin position="52"/>
        <end position="266"/>
    </location>
</feature>
<reference evidence="5 6" key="1">
    <citation type="journal article" date="2017" name="Gigascience">
        <title>Genome sequence of the small brown planthopper, Laodelphax striatellus.</title>
        <authorList>
            <person name="Zhu J."/>
            <person name="Jiang F."/>
            <person name="Wang X."/>
            <person name="Yang P."/>
            <person name="Bao Y."/>
            <person name="Zhao W."/>
            <person name="Wang W."/>
            <person name="Lu H."/>
            <person name="Wang Q."/>
            <person name="Cui N."/>
            <person name="Li J."/>
            <person name="Chen X."/>
            <person name="Luo L."/>
            <person name="Yu J."/>
            <person name="Kang L."/>
            <person name="Cui F."/>
        </authorList>
    </citation>
    <scope>NUCLEOTIDE SEQUENCE [LARGE SCALE GENOMIC DNA]</scope>
    <source>
        <strain evidence="5">Lst14</strain>
    </source>
</reference>
<dbReference type="SUPFAM" id="SSF50494">
    <property type="entry name" value="Trypsin-like serine proteases"/>
    <property type="match status" value="1"/>
</dbReference>
<accession>A0A482WQL5</accession>
<dbReference type="InterPro" id="IPR043504">
    <property type="entry name" value="Peptidase_S1_PA_chymotrypsin"/>
</dbReference>
<feature type="signal peptide" evidence="3">
    <location>
        <begin position="1"/>
        <end position="18"/>
    </location>
</feature>
<gene>
    <name evidence="5" type="ORF">LSTR_LSTR013958</name>
</gene>
<protein>
    <recommendedName>
        <fullName evidence="4">Peptidase S1 domain-containing protein</fullName>
    </recommendedName>
</protein>
<evidence type="ECO:0000256" key="2">
    <source>
        <dbReference type="ARBA" id="ARBA00024195"/>
    </source>
</evidence>
<evidence type="ECO:0000259" key="4">
    <source>
        <dbReference type="PROSITE" id="PS50240"/>
    </source>
</evidence>
<dbReference type="InterPro" id="IPR001254">
    <property type="entry name" value="Trypsin_dom"/>
</dbReference>
<dbReference type="SMR" id="A0A482WQL5"/>
<comment type="caution">
    <text evidence="5">The sequence shown here is derived from an EMBL/GenBank/DDBJ whole genome shotgun (WGS) entry which is preliminary data.</text>
</comment>
<keyword evidence="1" id="KW-1015">Disulfide bond</keyword>
<evidence type="ECO:0000256" key="1">
    <source>
        <dbReference type="ARBA" id="ARBA00023157"/>
    </source>
</evidence>
<sequence>MKHLYFLIAVVFINLVKGILNPRFHRNWGLLNQDGCGLQPALNKAPTLDLPDIGPEPVEVQEGEYPWVVQIHMENPAKEGADKENSCMGTIISKRHILTASSCFRIYECDPIDPHTISVVAGRTDLLCSDPVCEEHMKLYNVTQVFFRNTNGPPQEGQNIALIQMATDFDFNDFVRPICVENGYLIHKDYSKEHGMRVTGWGVNNYANNFTRNLMHARVWIYPEDYNDFIYKLLPESFQDQETYDTFFCVEARKTSPFIRPTSAVL</sequence>
<evidence type="ECO:0000256" key="3">
    <source>
        <dbReference type="SAM" id="SignalP"/>
    </source>
</evidence>
<feature type="chain" id="PRO_5019800283" description="Peptidase S1 domain-containing protein" evidence="3">
    <location>
        <begin position="19"/>
        <end position="266"/>
    </location>
</feature>
<keyword evidence="6" id="KW-1185">Reference proteome</keyword>
<comment type="similarity">
    <text evidence="2">Belongs to the peptidase S1 family. CLIP subfamily.</text>
</comment>
<dbReference type="InParanoid" id="A0A482WQL5"/>
<dbReference type="OrthoDB" id="6742316at2759"/>
<dbReference type="SMART" id="SM00020">
    <property type="entry name" value="Tryp_SPc"/>
    <property type="match status" value="1"/>
</dbReference>
<dbReference type="AlphaFoldDB" id="A0A482WQL5"/>
<dbReference type="InterPro" id="IPR009003">
    <property type="entry name" value="Peptidase_S1_PA"/>
</dbReference>
<dbReference type="Proteomes" id="UP000291343">
    <property type="component" value="Unassembled WGS sequence"/>
</dbReference>
<organism evidence="5 6">
    <name type="scientific">Laodelphax striatellus</name>
    <name type="common">Small brown planthopper</name>
    <name type="synonym">Delphax striatella</name>
    <dbReference type="NCBI Taxonomy" id="195883"/>
    <lineage>
        <taxon>Eukaryota</taxon>
        <taxon>Metazoa</taxon>
        <taxon>Ecdysozoa</taxon>
        <taxon>Arthropoda</taxon>
        <taxon>Hexapoda</taxon>
        <taxon>Insecta</taxon>
        <taxon>Pterygota</taxon>
        <taxon>Neoptera</taxon>
        <taxon>Paraneoptera</taxon>
        <taxon>Hemiptera</taxon>
        <taxon>Auchenorrhyncha</taxon>
        <taxon>Fulgoroidea</taxon>
        <taxon>Delphacidae</taxon>
        <taxon>Criomorphinae</taxon>
        <taxon>Laodelphax</taxon>
    </lineage>
</organism>
<evidence type="ECO:0000313" key="6">
    <source>
        <dbReference type="Proteomes" id="UP000291343"/>
    </source>
</evidence>
<dbReference type="GO" id="GO:0004252">
    <property type="term" value="F:serine-type endopeptidase activity"/>
    <property type="evidence" value="ECO:0007669"/>
    <property type="project" value="InterPro"/>
</dbReference>
<dbReference type="Pfam" id="PF00089">
    <property type="entry name" value="Trypsin"/>
    <property type="match status" value="1"/>
</dbReference>
<dbReference type="GO" id="GO:0006508">
    <property type="term" value="P:proteolysis"/>
    <property type="evidence" value="ECO:0007669"/>
    <property type="project" value="InterPro"/>
</dbReference>
<dbReference type="PANTHER" id="PTHR24256">
    <property type="entry name" value="TRYPTASE-RELATED"/>
    <property type="match status" value="1"/>
</dbReference>
<name>A0A482WQL5_LAOST</name>
<proteinExistence type="inferred from homology"/>
<keyword evidence="3" id="KW-0732">Signal</keyword>
<dbReference type="STRING" id="195883.A0A482WQL5"/>